<feature type="region of interest" description="Disordered" evidence="1">
    <location>
        <begin position="231"/>
        <end position="377"/>
    </location>
</feature>
<comment type="caution">
    <text evidence="2">The sequence shown here is derived from an EMBL/GenBank/DDBJ whole genome shotgun (WGS) entry which is preliminary data.</text>
</comment>
<name>A0AAD9GVV2_9STRA</name>
<feature type="compositionally biased region" description="Basic and acidic residues" evidence="1">
    <location>
        <begin position="349"/>
        <end position="364"/>
    </location>
</feature>
<feature type="compositionally biased region" description="Basic and acidic residues" evidence="1">
    <location>
        <begin position="105"/>
        <end position="114"/>
    </location>
</feature>
<gene>
    <name evidence="2" type="ORF">P3T76_002988</name>
</gene>
<protein>
    <submittedName>
        <fullName evidence="2">Uncharacterized protein</fullName>
    </submittedName>
</protein>
<dbReference type="Proteomes" id="UP001259832">
    <property type="component" value="Unassembled WGS sequence"/>
</dbReference>
<evidence type="ECO:0000313" key="2">
    <source>
        <dbReference type="EMBL" id="KAK1945940.1"/>
    </source>
</evidence>
<dbReference type="AlphaFoldDB" id="A0AAD9GVV2"/>
<feature type="compositionally biased region" description="Low complexity" evidence="1">
    <location>
        <begin position="115"/>
        <end position="124"/>
    </location>
</feature>
<feature type="region of interest" description="Disordered" evidence="1">
    <location>
        <begin position="1"/>
        <end position="41"/>
    </location>
</feature>
<evidence type="ECO:0000256" key="1">
    <source>
        <dbReference type="SAM" id="MobiDB-lite"/>
    </source>
</evidence>
<dbReference type="EMBL" id="JASMQC010000004">
    <property type="protein sequence ID" value="KAK1945940.1"/>
    <property type="molecule type" value="Genomic_DNA"/>
</dbReference>
<feature type="compositionally biased region" description="Basic and acidic residues" evidence="1">
    <location>
        <begin position="32"/>
        <end position="41"/>
    </location>
</feature>
<keyword evidence="3" id="KW-1185">Reference proteome</keyword>
<feature type="region of interest" description="Disordered" evidence="1">
    <location>
        <begin position="142"/>
        <end position="164"/>
    </location>
</feature>
<feature type="compositionally biased region" description="Basic and acidic residues" evidence="1">
    <location>
        <begin position="317"/>
        <end position="327"/>
    </location>
</feature>
<organism evidence="2 3">
    <name type="scientific">Phytophthora citrophthora</name>
    <dbReference type="NCBI Taxonomy" id="4793"/>
    <lineage>
        <taxon>Eukaryota</taxon>
        <taxon>Sar</taxon>
        <taxon>Stramenopiles</taxon>
        <taxon>Oomycota</taxon>
        <taxon>Peronosporomycetes</taxon>
        <taxon>Peronosporales</taxon>
        <taxon>Peronosporaceae</taxon>
        <taxon>Phytophthora</taxon>
    </lineage>
</organism>
<feature type="compositionally biased region" description="Basic and acidic residues" evidence="1">
    <location>
        <begin position="148"/>
        <end position="159"/>
    </location>
</feature>
<proteinExistence type="predicted"/>
<feature type="compositionally biased region" description="Basic and acidic residues" evidence="1">
    <location>
        <begin position="193"/>
        <end position="202"/>
    </location>
</feature>
<reference evidence="2" key="1">
    <citation type="submission" date="2023-08" db="EMBL/GenBank/DDBJ databases">
        <title>Reference Genome Resource for the Citrus Pathogen Phytophthora citrophthora.</title>
        <authorList>
            <person name="Moller H."/>
            <person name="Coetzee B."/>
            <person name="Rose L.J."/>
            <person name="Van Niekerk J.M."/>
        </authorList>
    </citation>
    <scope>NUCLEOTIDE SEQUENCE</scope>
    <source>
        <strain evidence="2">STE-U-9442</strain>
    </source>
</reference>
<evidence type="ECO:0000313" key="3">
    <source>
        <dbReference type="Proteomes" id="UP001259832"/>
    </source>
</evidence>
<sequence>MQPQLVTLSGKKKKKRKRTLSDSEENVAVSSVKEEQTSEVKKSPVVKKKIVVLSHSGASPTAKTKSALTESKEVLSPRKVVKKVKTKPSVVSPKEVQSVMHKTQKMTEKKKKVEVNTSKSTVVTTSPKATKLVQLTRKSDQVNVGERQLTKEENNDESGKPPLVNHVVAAPKKVSVKESNVKKDLASASSATIKDKPPHSHDAISTPAIFPKSVKISPAISSVTISNPEQVTEQGLVPTGATGPAKAPAKTIQELDQPVISRTAGKKTSTSSALPSGNLKRRRSVDSASTSVTPDSLEPPLKRSMVSSEVGQPIAAEETRSSDKRANTPDPVPQTRIQRTMSKPQAAKAEVKSLDASAKREPVSSKKPLSSGRLPAGQKPVSEVCITTRSAGKRSLESIYERKKSPVSIQGPIGKQIPQVTISTGTSASLSKTKAVAPGSMTKAPSERIPNSSTVEIVMDSHAYVEKMMKNDLDTKKPGSKPDTEQQMATLPTRPQNAWGASFGMIPPAMVATTPVRALSTTPLSSWFLSKGCANFVKHVHFSDGEDDDCSNSGDFTGRSPTSRMISKASPKWRAVSAKKNSFLESLTAQSNWRTWYGKVDVHNLLDPPLARVPEELRTHEVTPLPLPEPAAADASTKKTTELELLEMDIKREKQRGLAFSDQLLMMLQGKTVSGKLLGEEYKTLLH</sequence>
<feature type="region of interest" description="Disordered" evidence="1">
    <location>
        <begin position="179"/>
        <end position="205"/>
    </location>
</feature>
<feature type="region of interest" description="Disordered" evidence="1">
    <location>
        <begin position="547"/>
        <end position="568"/>
    </location>
</feature>
<accession>A0AAD9GVV2</accession>
<feature type="compositionally biased region" description="Polar residues" evidence="1">
    <location>
        <begin position="266"/>
        <end position="275"/>
    </location>
</feature>
<feature type="compositionally biased region" description="Polar residues" evidence="1">
    <location>
        <begin position="551"/>
        <end position="565"/>
    </location>
</feature>
<feature type="compositionally biased region" description="Low complexity" evidence="1">
    <location>
        <begin position="238"/>
        <end position="251"/>
    </location>
</feature>
<feature type="region of interest" description="Disordered" evidence="1">
    <location>
        <begin position="92"/>
        <end position="124"/>
    </location>
</feature>